<evidence type="ECO:0000256" key="4">
    <source>
        <dbReference type="ARBA" id="ARBA00022692"/>
    </source>
</evidence>
<dbReference type="GO" id="GO:0006508">
    <property type="term" value="P:proteolysis"/>
    <property type="evidence" value="ECO:0007669"/>
    <property type="project" value="UniProtKB-KW"/>
</dbReference>
<evidence type="ECO:0000256" key="5">
    <source>
        <dbReference type="ARBA" id="ARBA00022750"/>
    </source>
</evidence>
<evidence type="ECO:0000256" key="3">
    <source>
        <dbReference type="ARBA" id="ARBA00022670"/>
    </source>
</evidence>
<dbReference type="STRING" id="1121390.SAMN02746041_00703"/>
<evidence type="ECO:0000256" key="11">
    <source>
        <dbReference type="RuleBase" id="RU004181"/>
    </source>
</evidence>
<dbReference type="HAMAP" id="MF_00161">
    <property type="entry name" value="LspA"/>
    <property type="match status" value="1"/>
</dbReference>
<dbReference type="PANTHER" id="PTHR33695">
    <property type="entry name" value="LIPOPROTEIN SIGNAL PEPTIDASE"/>
    <property type="match status" value="1"/>
</dbReference>
<dbReference type="EMBL" id="FWXF01000002">
    <property type="protein sequence ID" value="SMC19541.1"/>
    <property type="molecule type" value="Genomic_DNA"/>
</dbReference>
<reference evidence="12 13" key="1">
    <citation type="submission" date="2017-04" db="EMBL/GenBank/DDBJ databases">
        <authorList>
            <person name="Afonso C.L."/>
            <person name="Miller P.J."/>
            <person name="Scott M.A."/>
            <person name="Spackman E."/>
            <person name="Goraichik I."/>
            <person name="Dimitrov K.M."/>
            <person name="Suarez D.L."/>
            <person name="Swayne D.E."/>
        </authorList>
    </citation>
    <scope>NUCLEOTIDE SEQUENCE [LARGE SCALE GENOMIC DNA]</scope>
    <source>
        <strain evidence="12 13">DSM 13146</strain>
    </source>
</reference>
<evidence type="ECO:0000256" key="7">
    <source>
        <dbReference type="ARBA" id="ARBA00022989"/>
    </source>
</evidence>
<comment type="subcellular location">
    <subcellularLocation>
        <location evidence="9">Cell membrane</location>
        <topology evidence="9">Multi-pass membrane protein</topology>
    </subcellularLocation>
</comment>
<dbReference type="EC" id="3.4.23.36" evidence="9"/>
<proteinExistence type="inferred from homology"/>
<dbReference type="UniPathway" id="UPA00665"/>
<dbReference type="Pfam" id="PF01252">
    <property type="entry name" value="Peptidase_A8"/>
    <property type="match status" value="1"/>
</dbReference>
<keyword evidence="5 9" id="KW-0064">Aspartyl protease</keyword>
<feature type="transmembrane region" description="Helical" evidence="9">
    <location>
        <begin position="155"/>
        <end position="175"/>
    </location>
</feature>
<protein>
    <recommendedName>
        <fullName evidence="9">Lipoprotein signal peptidase</fullName>
        <ecNumber evidence="9">3.4.23.36</ecNumber>
    </recommendedName>
    <alternativeName>
        <fullName evidence="9">Prolipoprotein signal peptidase</fullName>
    </alternativeName>
    <alternativeName>
        <fullName evidence="9">Signal peptidase II</fullName>
        <shortName evidence="9">SPase II</shortName>
    </alternativeName>
</protein>
<dbReference type="PANTHER" id="PTHR33695:SF1">
    <property type="entry name" value="LIPOPROTEIN SIGNAL PEPTIDASE"/>
    <property type="match status" value="1"/>
</dbReference>
<dbReference type="Proteomes" id="UP000192783">
    <property type="component" value="Unassembled WGS sequence"/>
</dbReference>
<comment type="function">
    <text evidence="9 10">This protein specifically catalyzes the removal of signal peptides from prolipoproteins.</text>
</comment>
<feature type="transmembrane region" description="Helical" evidence="9">
    <location>
        <begin position="86"/>
        <end position="106"/>
    </location>
</feature>
<evidence type="ECO:0000313" key="12">
    <source>
        <dbReference type="EMBL" id="SMC19541.1"/>
    </source>
</evidence>
<accession>A0A1W1X7P4</accession>
<evidence type="ECO:0000256" key="1">
    <source>
        <dbReference type="ARBA" id="ARBA00006139"/>
    </source>
</evidence>
<comment type="pathway">
    <text evidence="9">Protein modification; lipoprotein biosynthesis (signal peptide cleavage).</text>
</comment>
<dbReference type="PROSITE" id="PS00855">
    <property type="entry name" value="SPASE_II"/>
    <property type="match status" value="1"/>
</dbReference>
<dbReference type="PRINTS" id="PR00781">
    <property type="entry name" value="LIPOSIGPTASE"/>
</dbReference>
<evidence type="ECO:0000256" key="8">
    <source>
        <dbReference type="ARBA" id="ARBA00023136"/>
    </source>
</evidence>
<comment type="catalytic activity">
    <reaction evidence="9 10">
        <text>Release of signal peptides from bacterial membrane prolipoproteins. Hydrolyzes -Xaa-Yaa-Zaa-|-(S,diacylglyceryl)Cys-, in which Xaa is hydrophobic (preferably Leu), and Yaa (Ala or Ser) and Zaa (Gly or Ala) have small, neutral side chains.</text>
        <dbReference type="EC" id="3.4.23.36"/>
    </reaction>
</comment>
<name>A0A1W1X7P4_9BACT</name>
<dbReference type="GO" id="GO:0004190">
    <property type="term" value="F:aspartic-type endopeptidase activity"/>
    <property type="evidence" value="ECO:0007669"/>
    <property type="project" value="UniProtKB-UniRule"/>
</dbReference>
<dbReference type="NCBIfam" id="TIGR00077">
    <property type="entry name" value="lspA"/>
    <property type="match status" value="1"/>
</dbReference>
<comment type="caution">
    <text evidence="9">Lacks conserved residue(s) required for the propagation of feature annotation.</text>
</comment>
<keyword evidence="2 9" id="KW-1003">Cell membrane</keyword>
<evidence type="ECO:0000256" key="6">
    <source>
        <dbReference type="ARBA" id="ARBA00022801"/>
    </source>
</evidence>
<keyword evidence="13" id="KW-1185">Reference proteome</keyword>
<keyword evidence="7 9" id="KW-1133">Transmembrane helix</keyword>
<dbReference type="GO" id="GO:0005886">
    <property type="term" value="C:plasma membrane"/>
    <property type="evidence" value="ECO:0007669"/>
    <property type="project" value="UniProtKB-SubCell"/>
</dbReference>
<feature type="transmembrane region" description="Helical" evidence="9">
    <location>
        <begin position="118"/>
        <end position="135"/>
    </location>
</feature>
<evidence type="ECO:0000256" key="2">
    <source>
        <dbReference type="ARBA" id="ARBA00022475"/>
    </source>
</evidence>
<evidence type="ECO:0000313" key="13">
    <source>
        <dbReference type="Proteomes" id="UP000192783"/>
    </source>
</evidence>
<sequence length="180" mass="19521">MAPSKDAPLNTEGGSRAEASRPPMNYGLLAGVASAVLALDLFTKELVLRFLPLYSQREILPGFFNLVHVRNTGVAFSFFAGGDSAWRPKLLAGVAVAALAVIFFLYRQCRTEERLKRLALSLIAGGALGNLVDRVRFGEVVDFLDFYLGPYHWPAFNVADMAVSVGAGLLLCAMIRRSPS</sequence>
<keyword evidence="4 9" id="KW-0812">Transmembrane</keyword>
<comment type="similarity">
    <text evidence="1 9 11">Belongs to the peptidase A8 family.</text>
</comment>
<feature type="active site" evidence="9">
    <location>
        <position position="142"/>
    </location>
</feature>
<feature type="active site" evidence="9">
    <location>
        <position position="160"/>
    </location>
</feature>
<dbReference type="InterPro" id="IPR001872">
    <property type="entry name" value="Peptidase_A8"/>
</dbReference>
<keyword evidence="3 9" id="KW-0645">Protease</keyword>
<evidence type="ECO:0000256" key="9">
    <source>
        <dbReference type="HAMAP-Rule" id="MF_00161"/>
    </source>
</evidence>
<organism evidence="12 13">
    <name type="scientific">Desulfacinum hydrothermale DSM 13146</name>
    <dbReference type="NCBI Taxonomy" id="1121390"/>
    <lineage>
        <taxon>Bacteria</taxon>
        <taxon>Pseudomonadati</taxon>
        <taxon>Thermodesulfobacteriota</taxon>
        <taxon>Syntrophobacteria</taxon>
        <taxon>Syntrophobacterales</taxon>
        <taxon>Syntrophobacteraceae</taxon>
        <taxon>Desulfacinum</taxon>
    </lineage>
</organism>
<evidence type="ECO:0000256" key="10">
    <source>
        <dbReference type="RuleBase" id="RU000594"/>
    </source>
</evidence>
<keyword evidence="6 9" id="KW-0378">Hydrolase</keyword>
<gene>
    <name evidence="9" type="primary">lspA</name>
    <name evidence="12" type="ORF">SAMN02746041_00703</name>
</gene>
<dbReference type="AlphaFoldDB" id="A0A1W1X7P4"/>
<keyword evidence="8 9" id="KW-0472">Membrane</keyword>